<sequence>MGALFSTASRQPPAELASPLSTSCKRPRLAIVPTDMGDAQLIPGIPDELAVSILARVPRCFHSSIRGVCRRWRETVMSSELYEIRKELGVTEEWLYVLVRDEEENLFWHALDPVSGKWQRIPPMPDMLPEDEIIPMSASSSYGWWGLSSHKVKELLRGLFGRKDSPDKSPFCGCAAGSVGGCLYVLGGFSRASAMRSVWLYDPRVNAWKEVAAMGTPRAYCKTALLHGKLYAIGGVNRGHAGLTPLQSAEVYEPAANTWTPIPSMPFAKAQVLPTAFLADMLKPIATGMAAYQGKLFVPQSLYSWPFFVDVGGEVFDPMSEAWTEMPRGMGEGWPAKQAGTKLSVVVGESLYALDPTSSLDGSRIKVYDSETDSWKVVLRKVPILLDLSDSESPYLLAGIRNMLHVITKDINDRIIVIRADIYAGTPSYQTAPTSALSNCAAGEGLSETEPERWKTIASKNFGSVELVNCQVLDV</sequence>
<feature type="region of interest" description="Disordered" evidence="3">
    <location>
        <begin position="1"/>
        <end position="21"/>
    </location>
</feature>
<dbReference type="SUPFAM" id="SSF117281">
    <property type="entry name" value="Kelch motif"/>
    <property type="match status" value="1"/>
</dbReference>
<dbReference type="AlphaFoldDB" id="A0A8T2QQ39"/>
<dbReference type="EMBL" id="CM035438">
    <property type="protein sequence ID" value="KAH7285473.1"/>
    <property type="molecule type" value="Genomic_DNA"/>
</dbReference>
<dbReference type="PANTHER" id="PTHR46344:SF27">
    <property type="entry name" value="KELCH REPEAT SUPERFAMILY PROTEIN"/>
    <property type="match status" value="1"/>
</dbReference>
<protein>
    <recommendedName>
        <fullName evidence="4">F-box domain-containing protein</fullName>
    </recommendedName>
</protein>
<dbReference type="SMART" id="SM00256">
    <property type="entry name" value="FBOX"/>
    <property type="match status" value="1"/>
</dbReference>
<feature type="domain" description="F-box" evidence="4">
    <location>
        <begin position="45"/>
        <end position="85"/>
    </location>
</feature>
<dbReference type="SMART" id="SM00612">
    <property type="entry name" value="Kelch"/>
    <property type="match status" value="2"/>
</dbReference>
<dbReference type="OrthoDB" id="45365at2759"/>
<evidence type="ECO:0000313" key="5">
    <source>
        <dbReference type="EMBL" id="KAH7285473.1"/>
    </source>
</evidence>
<keyword evidence="1" id="KW-0880">Kelch repeat</keyword>
<keyword evidence="2" id="KW-0677">Repeat</keyword>
<dbReference type="PANTHER" id="PTHR46344">
    <property type="entry name" value="OS02G0202900 PROTEIN"/>
    <property type="match status" value="1"/>
</dbReference>
<dbReference type="InterPro" id="IPR006652">
    <property type="entry name" value="Kelch_1"/>
</dbReference>
<dbReference type="Pfam" id="PF01344">
    <property type="entry name" value="Kelch_1"/>
    <property type="match status" value="2"/>
</dbReference>
<feature type="compositionally biased region" description="Polar residues" evidence="3">
    <location>
        <begin position="1"/>
        <end position="10"/>
    </location>
</feature>
<proteinExistence type="predicted"/>
<dbReference type="InterPro" id="IPR001810">
    <property type="entry name" value="F-box_dom"/>
</dbReference>
<accession>A0A8T2QQ39</accession>
<dbReference type="SUPFAM" id="SSF81383">
    <property type="entry name" value="F-box domain"/>
    <property type="match status" value="1"/>
</dbReference>
<reference evidence="5" key="1">
    <citation type="submission" date="2021-08" db="EMBL/GenBank/DDBJ databases">
        <title>WGS assembly of Ceratopteris richardii.</title>
        <authorList>
            <person name="Marchant D.B."/>
            <person name="Chen G."/>
            <person name="Jenkins J."/>
            <person name="Shu S."/>
            <person name="Leebens-Mack J."/>
            <person name="Grimwood J."/>
            <person name="Schmutz J."/>
            <person name="Soltis P."/>
            <person name="Soltis D."/>
            <person name="Chen Z.-H."/>
        </authorList>
    </citation>
    <scope>NUCLEOTIDE SEQUENCE</scope>
    <source>
        <strain evidence="5">Whitten #5841</strain>
        <tissue evidence="5">Leaf</tissue>
    </source>
</reference>
<dbReference type="InterPro" id="IPR036047">
    <property type="entry name" value="F-box-like_dom_sf"/>
</dbReference>
<dbReference type="InterPro" id="IPR015915">
    <property type="entry name" value="Kelch-typ_b-propeller"/>
</dbReference>
<comment type="caution">
    <text evidence="5">The sequence shown here is derived from an EMBL/GenBank/DDBJ whole genome shotgun (WGS) entry which is preliminary data.</text>
</comment>
<evidence type="ECO:0000313" key="6">
    <source>
        <dbReference type="Proteomes" id="UP000825935"/>
    </source>
</evidence>
<evidence type="ECO:0000256" key="1">
    <source>
        <dbReference type="ARBA" id="ARBA00022441"/>
    </source>
</evidence>
<evidence type="ECO:0000259" key="4">
    <source>
        <dbReference type="SMART" id="SM00256"/>
    </source>
</evidence>
<organism evidence="5 6">
    <name type="scientific">Ceratopteris richardii</name>
    <name type="common">Triangle waterfern</name>
    <dbReference type="NCBI Taxonomy" id="49495"/>
    <lineage>
        <taxon>Eukaryota</taxon>
        <taxon>Viridiplantae</taxon>
        <taxon>Streptophyta</taxon>
        <taxon>Embryophyta</taxon>
        <taxon>Tracheophyta</taxon>
        <taxon>Polypodiopsida</taxon>
        <taxon>Polypodiidae</taxon>
        <taxon>Polypodiales</taxon>
        <taxon>Pteridineae</taxon>
        <taxon>Pteridaceae</taxon>
        <taxon>Parkerioideae</taxon>
        <taxon>Ceratopteris</taxon>
    </lineage>
</organism>
<gene>
    <name evidence="5" type="ORF">KP509_33G029800</name>
</gene>
<evidence type="ECO:0000256" key="3">
    <source>
        <dbReference type="SAM" id="MobiDB-lite"/>
    </source>
</evidence>
<evidence type="ECO:0000256" key="2">
    <source>
        <dbReference type="ARBA" id="ARBA00022737"/>
    </source>
</evidence>
<dbReference type="Pfam" id="PF00646">
    <property type="entry name" value="F-box"/>
    <property type="match status" value="1"/>
</dbReference>
<dbReference type="Gene3D" id="2.120.10.80">
    <property type="entry name" value="Kelch-type beta propeller"/>
    <property type="match status" value="1"/>
</dbReference>
<dbReference type="OMA" id="GEKPLWY"/>
<dbReference type="CDD" id="cd22152">
    <property type="entry name" value="F-box_AtAFR-like"/>
    <property type="match status" value="1"/>
</dbReference>
<dbReference type="Proteomes" id="UP000825935">
    <property type="component" value="Chromosome 33"/>
</dbReference>
<keyword evidence="6" id="KW-1185">Reference proteome</keyword>
<name>A0A8T2QQ39_CERRI</name>